<gene>
    <name evidence="1" type="ORF">O181_024808</name>
</gene>
<dbReference type="Proteomes" id="UP000765509">
    <property type="component" value="Unassembled WGS sequence"/>
</dbReference>
<organism evidence="1 2">
    <name type="scientific">Austropuccinia psidii MF-1</name>
    <dbReference type="NCBI Taxonomy" id="1389203"/>
    <lineage>
        <taxon>Eukaryota</taxon>
        <taxon>Fungi</taxon>
        <taxon>Dikarya</taxon>
        <taxon>Basidiomycota</taxon>
        <taxon>Pucciniomycotina</taxon>
        <taxon>Pucciniomycetes</taxon>
        <taxon>Pucciniales</taxon>
        <taxon>Sphaerophragmiaceae</taxon>
        <taxon>Austropuccinia</taxon>
    </lineage>
</organism>
<protein>
    <submittedName>
        <fullName evidence="1">Uncharacterized protein</fullName>
    </submittedName>
</protein>
<proteinExistence type="predicted"/>
<name>A0A9Q3GYI8_9BASI</name>
<keyword evidence="2" id="KW-1185">Reference proteome</keyword>
<reference evidence="1" key="1">
    <citation type="submission" date="2021-03" db="EMBL/GenBank/DDBJ databases">
        <title>Draft genome sequence of rust myrtle Austropuccinia psidii MF-1, a brazilian biotype.</title>
        <authorList>
            <person name="Quecine M.C."/>
            <person name="Pachon D.M.R."/>
            <person name="Bonatelli M.L."/>
            <person name="Correr F.H."/>
            <person name="Franceschini L.M."/>
            <person name="Leite T.F."/>
            <person name="Margarido G.R.A."/>
            <person name="Almeida C.A."/>
            <person name="Ferrarezi J.A."/>
            <person name="Labate C.A."/>
        </authorList>
    </citation>
    <scope>NUCLEOTIDE SEQUENCE</scope>
    <source>
        <strain evidence="1">MF-1</strain>
    </source>
</reference>
<comment type="caution">
    <text evidence="1">The sequence shown here is derived from an EMBL/GenBank/DDBJ whole genome shotgun (WGS) entry which is preliminary data.</text>
</comment>
<accession>A0A9Q3GYI8</accession>
<evidence type="ECO:0000313" key="2">
    <source>
        <dbReference type="Proteomes" id="UP000765509"/>
    </source>
</evidence>
<evidence type="ECO:0000313" key="1">
    <source>
        <dbReference type="EMBL" id="MBW0485093.1"/>
    </source>
</evidence>
<dbReference type="AlphaFoldDB" id="A0A9Q3GYI8"/>
<dbReference type="EMBL" id="AVOT02008000">
    <property type="protein sequence ID" value="MBW0485093.1"/>
    <property type="molecule type" value="Genomic_DNA"/>
</dbReference>
<sequence length="89" mass="9944">MLVMLSKNYTRNALLMSNPSDHAARGVPAKDALMRTPLWSMMLKVFPSGNRHWDPKQAYGNHSGPLALSLPVSFVHPPHRQQSNGHFTP</sequence>